<name>A0A6J8CB76_MYTCO</name>
<protein>
    <recommendedName>
        <fullName evidence="3">Death domain-containing protein</fullName>
    </recommendedName>
</protein>
<evidence type="ECO:0000313" key="1">
    <source>
        <dbReference type="EMBL" id="CAC5392097.1"/>
    </source>
</evidence>
<reference evidence="1 2" key="1">
    <citation type="submission" date="2020-06" db="EMBL/GenBank/DDBJ databases">
        <authorList>
            <person name="Li R."/>
            <person name="Bekaert M."/>
        </authorList>
    </citation>
    <scope>NUCLEOTIDE SEQUENCE [LARGE SCALE GENOMIC DNA]</scope>
    <source>
        <strain evidence="2">wild</strain>
    </source>
</reference>
<dbReference type="CDD" id="cd01670">
    <property type="entry name" value="Death"/>
    <property type="match status" value="1"/>
</dbReference>
<evidence type="ECO:0008006" key="3">
    <source>
        <dbReference type="Google" id="ProtNLM"/>
    </source>
</evidence>
<dbReference type="AlphaFoldDB" id="A0A6J8CB76"/>
<evidence type="ECO:0000313" key="2">
    <source>
        <dbReference type="Proteomes" id="UP000507470"/>
    </source>
</evidence>
<gene>
    <name evidence="1" type="ORF">MCOR_27057</name>
</gene>
<sequence>MASNMMSIDDGEELASVVDAISLDSEYYDALEEYEDSGILSDKEIWEISTQIGLDWFPIGLTLGYKHNMMETLDDMYTKEPIRRNFCMIAAWCKVVSDLQLNTKMQLASHFSKIDRKDIVEHIGVYYKSKYLCSSLKTFSKTSVCTSRNSK</sequence>
<dbReference type="EMBL" id="CACVKT020004906">
    <property type="protein sequence ID" value="CAC5392097.1"/>
    <property type="molecule type" value="Genomic_DNA"/>
</dbReference>
<keyword evidence="2" id="KW-1185">Reference proteome</keyword>
<dbReference type="InterPro" id="IPR011029">
    <property type="entry name" value="DEATH-like_dom_sf"/>
</dbReference>
<dbReference type="Proteomes" id="UP000507470">
    <property type="component" value="Unassembled WGS sequence"/>
</dbReference>
<dbReference type="OrthoDB" id="6087965at2759"/>
<organism evidence="1 2">
    <name type="scientific">Mytilus coruscus</name>
    <name type="common">Sea mussel</name>
    <dbReference type="NCBI Taxonomy" id="42192"/>
    <lineage>
        <taxon>Eukaryota</taxon>
        <taxon>Metazoa</taxon>
        <taxon>Spiralia</taxon>
        <taxon>Lophotrochozoa</taxon>
        <taxon>Mollusca</taxon>
        <taxon>Bivalvia</taxon>
        <taxon>Autobranchia</taxon>
        <taxon>Pteriomorphia</taxon>
        <taxon>Mytilida</taxon>
        <taxon>Mytiloidea</taxon>
        <taxon>Mytilidae</taxon>
        <taxon>Mytilinae</taxon>
        <taxon>Mytilus</taxon>
    </lineage>
</organism>
<dbReference type="Gene3D" id="1.10.533.10">
    <property type="entry name" value="Death Domain, Fas"/>
    <property type="match status" value="1"/>
</dbReference>
<proteinExistence type="predicted"/>
<accession>A0A6J8CB76</accession>